<feature type="domain" description="FAS1-like dehydratase" evidence="2">
    <location>
        <begin position="6"/>
        <end position="137"/>
    </location>
</feature>
<evidence type="ECO:0000313" key="3">
    <source>
        <dbReference type="EMBL" id="REF37286.1"/>
    </source>
</evidence>
<dbReference type="HAMAP" id="MF_00799">
    <property type="entry name" value="UPF0336"/>
    <property type="match status" value="1"/>
</dbReference>
<dbReference type="InterPro" id="IPR050965">
    <property type="entry name" value="UPF0336/Enoyl-CoA_hydratase"/>
</dbReference>
<dbReference type="PANTHER" id="PTHR43437">
    <property type="entry name" value="HYDROXYACYL-THIOESTER DEHYDRATASE TYPE 2, MITOCHONDRIAL-RELATED"/>
    <property type="match status" value="1"/>
</dbReference>
<proteinExistence type="inferred from homology"/>
<dbReference type="SUPFAM" id="SSF54637">
    <property type="entry name" value="Thioesterase/thiol ester dehydrase-isomerase"/>
    <property type="match status" value="1"/>
</dbReference>
<keyword evidence="4" id="KW-1185">Reference proteome</keyword>
<dbReference type="Proteomes" id="UP000256485">
    <property type="component" value="Unassembled WGS sequence"/>
</dbReference>
<comment type="similarity">
    <text evidence="1">Belongs to the UPF0336 family.</text>
</comment>
<comment type="caution">
    <text evidence="3">The sequence shown here is derived from an EMBL/GenBank/DDBJ whole genome shotgun (WGS) entry which is preliminary data.</text>
</comment>
<dbReference type="GO" id="GO:0006633">
    <property type="term" value="P:fatty acid biosynthetic process"/>
    <property type="evidence" value="ECO:0007669"/>
    <property type="project" value="TreeGrafter"/>
</dbReference>
<dbReference type="PIRSF" id="PIRSF018072">
    <property type="entry name" value="UCP018072"/>
    <property type="match status" value="1"/>
</dbReference>
<evidence type="ECO:0000313" key="4">
    <source>
        <dbReference type="Proteomes" id="UP000256485"/>
    </source>
</evidence>
<dbReference type="AlphaFoldDB" id="A0A3D9V7K1"/>
<name>A0A3D9V7K1_THECX</name>
<sequence length="149" mass="16135">MPVDAALVGRTYSTSVPYEVGREKIREFADAVGDPNPAYRDPDAARALGHPDVVAPPTFPIVVAFSLLNQLFTDPSTGLALHRVAHADQRFAYTRPIHSGDRLVGTLTIERVRQVAGADLISTRTEITGVDGDPVCTAFASIVHREETR</sequence>
<dbReference type="EMBL" id="QTUC01000001">
    <property type="protein sequence ID" value="REF37286.1"/>
    <property type="molecule type" value="Genomic_DNA"/>
</dbReference>
<dbReference type="InterPro" id="IPR029069">
    <property type="entry name" value="HotDog_dom_sf"/>
</dbReference>
<reference evidence="3 4" key="1">
    <citation type="submission" date="2018-08" db="EMBL/GenBank/DDBJ databases">
        <title>Sequencing the genomes of 1000 actinobacteria strains.</title>
        <authorList>
            <person name="Klenk H.-P."/>
        </authorList>
    </citation>
    <scope>NUCLEOTIDE SEQUENCE [LARGE SCALE GENOMIC DNA]</scope>
    <source>
        <strain evidence="3 4">DSM 22891</strain>
    </source>
</reference>
<evidence type="ECO:0000259" key="2">
    <source>
        <dbReference type="Pfam" id="PF13452"/>
    </source>
</evidence>
<dbReference type="GO" id="GO:0019171">
    <property type="term" value="F:(3R)-hydroxyacyl-[acyl-carrier-protein] dehydratase activity"/>
    <property type="evidence" value="ECO:0007669"/>
    <property type="project" value="TreeGrafter"/>
</dbReference>
<dbReference type="OrthoDB" id="5415111at2"/>
<protein>
    <recommendedName>
        <fullName evidence="1">UPF0336 protein DFJ64_2729</fullName>
    </recommendedName>
</protein>
<dbReference type="PANTHER" id="PTHR43437:SF3">
    <property type="entry name" value="HYDROXYACYL-THIOESTER DEHYDRATASE TYPE 2, MITOCHONDRIAL"/>
    <property type="match status" value="1"/>
</dbReference>
<organism evidence="3 4">
    <name type="scientific">Thermasporomyces composti</name>
    <dbReference type="NCBI Taxonomy" id="696763"/>
    <lineage>
        <taxon>Bacteria</taxon>
        <taxon>Bacillati</taxon>
        <taxon>Actinomycetota</taxon>
        <taxon>Actinomycetes</taxon>
        <taxon>Propionibacteriales</taxon>
        <taxon>Nocardioidaceae</taxon>
        <taxon>Thermasporomyces</taxon>
    </lineage>
</organism>
<evidence type="ECO:0000256" key="1">
    <source>
        <dbReference type="HAMAP-Rule" id="MF_00799"/>
    </source>
</evidence>
<dbReference type="Pfam" id="PF13452">
    <property type="entry name" value="FAS1_DH_region"/>
    <property type="match status" value="1"/>
</dbReference>
<dbReference type="InterPro" id="IPR039569">
    <property type="entry name" value="FAS1-like_DH_region"/>
</dbReference>
<accession>A0A3D9V7K1</accession>
<gene>
    <name evidence="3" type="ORF">DFJ64_2729</name>
</gene>
<dbReference type="Gene3D" id="3.10.129.10">
    <property type="entry name" value="Hotdog Thioesterase"/>
    <property type="match status" value="1"/>
</dbReference>
<dbReference type="RefSeq" id="WP_115850770.1">
    <property type="nucleotide sequence ID" value="NZ_QTUC01000001.1"/>
</dbReference>
<dbReference type="InterPro" id="IPR016709">
    <property type="entry name" value="HadA-like"/>
</dbReference>
<dbReference type="CDD" id="cd03441">
    <property type="entry name" value="R_hydratase_like"/>
    <property type="match status" value="1"/>
</dbReference>